<evidence type="ECO:0000313" key="2">
    <source>
        <dbReference type="EMBL" id="EYF02643.1"/>
    </source>
</evidence>
<gene>
    <name evidence="2" type="ORF">CAP_6673</name>
</gene>
<proteinExistence type="predicted"/>
<dbReference type="AlphaFoldDB" id="A0A017T0B0"/>
<name>A0A017T0B0_9BACT</name>
<dbReference type="Proteomes" id="UP000019678">
    <property type="component" value="Unassembled WGS sequence"/>
</dbReference>
<evidence type="ECO:0000313" key="3">
    <source>
        <dbReference type="Proteomes" id="UP000019678"/>
    </source>
</evidence>
<comment type="caution">
    <text evidence="2">The sequence shown here is derived from an EMBL/GenBank/DDBJ whole genome shotgun (WGS) entry which is preliminary data.</text>
</comment>
<organism evidence="2 3">
    <name type="scientific">Chondromyces apiculatus DSM 436</name>
    <dbReference type="NCBI Taxonomy" id="1192034"/>
    <lineage>
        <taxon>Bacteria</taxon>
        <taxon>Pseudomonadati</taxon>
        <taxon>Myxococcota</taxon>
        <taxon>Polyangia</taxon>
        <taxon>Polyangiales</taxon>
        <taxon>Polyangiaceae</taxon>
        <taxon>Chondromyces</taxon>
    </lineage>
</organism>
<dbReference type="STRING" id="1192034.CAP_6673"/>
<evidence type="ECO:0000256" key="1">
    <source>
        <dbReference type="SAM" id="MobiDB-lite"/>
    </source>
</evidence>
<protein>
    <submittedName>
        <fullName evidence="2">Uncharacterized protein</fullName>
    </submittedName>
</protein>
<feature type="region of interest" description="Disordered" evidence="1">
    <location>
        <begin position="1"/>
        <end position="51"/>
    </location>
</feature>
<sequence>MLCAINFPRRLPPSHIPDPAGPEPRSSSTLPFASPDLHGGAAPASPEQRGMSRCMARAFLA</sequence>
<dbReference type="EMBL" id="ASRX01000057">
    <property type="protein sequence ID" value="EYF02643.1"/>
    <property type="molecule type" value="Genomic_DNA"/>
</dbReference>
<reference evidence="2 3" key="1">
    <citation type="submission" date="2013-05" db="EMBL/GenBank/DDBJ databases">
        <title>Genome assembly of Chondromyces apiculatus DSM 436.</title>
        <authorList>
            <person name="Sharma G."/>
            <person name="Khatri I."/>
            <person name="Kaur C."/>
            <person name="Mayilraj S."/>
            <person name="Subramanian S."/>
        </authorList>
    </citation>
    <scope>NUCLEOTIDE SEQUENCE [LARGE SCALE GENOMIC DNA]</scope>
    <source>
        <strain evidence="2 3">DSM 436</strain>
    </source>
</reference>
<feature type="compositionally biased region" description="Pro residues" evidence="1">
    <location>
        <begin position="10"/>
        <end position="22"/>
    </location>
</feature>
<accession>A0A017T0B0</accession>
<keyword evidence="3" id="KW-1185">Reference proteome</keyword>